<keyword evidence="4" id="KW-0547">Nucleotide-binding</keyword>
<dbReference type="InterPro" id="IPR036388">
    <property type="entry name" value="WH-like_DNA-bd_sf"/>
</dbReference>
<dbReference type="SUPFAM" id="SSF52047">
    <property type="entry name" value="RNI-like"/>
    <property type="match status" value="1"/>
</dbReference>
<comment type="similarity">
    <text evidence="1">Belongs to the disease resistance NB-LRR family.</text>
</comment>
<dbReference type="GO" id="GO:0005524">
    <property type="term" value="F:ATP binding"/>
    <property type="evidence" value="ECO:0007669"/>
    <property type="project" value="UniProtKB-KW"/>
</dbReference>
<keyword evidence="6" id="KW-0067">ATP-binding</keyword>
<name>A0A4D6KY50_VIGUN</name>
<reference evidence="8 9" key="1">
    <citation type="submission" date="2019-04" db="EMBL/GenBank/DDBJ databases">
        <title>An improved genome assembly and genetic linkage map for asparagus bean, Vigna unguiculata ssp. sesquipedialis.</title>
        <authorList>
            <person name="Xia Q."/>
            <person name="Zhang R."/>
            <person name="Dong Y."/>
        </authorList>
    </citation>
    <scope>NUCLEOTIDE SEQUENCE [LARGE SCALE GENOMIC DNA]</scope>
    <source>
        <tissue evidence="8">Leaf</tissue>
    </source>
</reference>
<feature type="domain" description="AAA+ ATPase" evidence="7">
    <location>
        <begin position="46"/>
        <end position="180"/>
    </location>
</feature>
<proteinExistence type="inferred from homology"/>
<dbReference type="Pfam" id="PF23598">
    <property type="entry name" value="LRR_14"/>
    <property type="match status" value="3"/>
</dbReference>
<dbReference type="Gene3D" id="3.40.50.300">
    <property type="entry name" value="P-loop containing nucleotide triphosphate hydrolases"/>
    <property type="match status" value="3"/>
</dbReference>
<dbReference type="Proteomes" id="UP000501690">
    <property type="component" value="Linkage Group LG2"/>
</dbReference>
<dbReference type="InterPro" id="IPR055414">
    <property type="entry name" value="LRR_R13L4/SHOC2-like"/>
</dbReference>
<dbReference type="Pfam" id="PF00931">
    <property type="entry name" value="NB-ARC"/>
    <property type="match status" value="3"/>
</dbReference>
<dbReference type="InterPro" id="IPR027417">
    <property type="entry name" value="P-loop_NTPase"/>
</dbReference>
<evidence type="ECO:0000313" key="9">
    <source>
        <dbReference type="Proteomes" id="UP000501690"/>
    </source>
</evidence>
<evidence type="ECO:0000256" key="1">
    <source>
        <dbReference type="ARBA" id="ARBA00008894"/>
    </source>
</evidence>
<dbReference type="EMBL" id="CP039346">
    <property type="protein sequence ID" value="QCD81673.1"/>
    <property type="molecule type" value="Genomic_DNA"/>
</dbReference>
<dbReference type="InterPro" id="IPR032675">
    <property type="entry name" value="LRR_dom_sf"/>
</dbReference>
<dbReference type="InterPro" id="IPR042197">
    <property type="entry name" value="Apaf_helical"/>
</dbReference>
<keyword evidence="9" id="KW-1185">Reference proteome</keyword>
<gene>
    <name evidence="8" type="ORF">DEO72_LG2g2003</name>
</gene>
<dbReference type="Gene3D" id="1.10.8.430">
    <property type="entry name" value="Helical domain of apoptotic protease-activating factors"/>
    <property type="match status" value="2"/>
</dbReference>
<keyword evidence="2" id="KW-0433">Leucine-rich repeat</keyword>
<evidence type="ECO:0000256" key="3">
    <source>
        <dbReference type="ARBA" id="ARBA00022737"/>
    </source>
</evidence>
<feature type="domain" description="AAA+ ATPase" evidence="7">
    <location>
        <begin position="843"/>
        <end position="995"/>
    </location>
</feature>
<evidence type="ECO:0000256" key="5">
    <source>
        <dbReference type="ARBA" id="ARBA00022821"/>
    </source>
</evidence>
<dbReference type="InterPro" id="IPR003593">
    <property type="entry name" value="AAA+_ATPase"/>
</dbReference>
<evidence type="ECO:0000313" key="8">
    <source>
        <dbReference type="EMBL" id="QCD81673.1"/>
    </source>
</evidence>
<evidence type="ECO:0000256" key="4">
    <source>
        <dbReference type="ARBA" id="ARBA00022741"/>
    </source>
</evidence>
<dbReference type="PRINTS" id="PR00364">
    <property type="entry name" value="DISEASERSIST"/>
</dbReference>
<evidence type="ECO:0000259" key="7">
    <source>
        <dbReference type="SMART" id="SM00382"/>
    </source>
</evidence>
<dbReference type="SMART" id="SM00382">
    <property type="entry name" value="AAA"/>
    <property type="match status" value="2"/>
</dbReference>
<dbReference type="GO" id="GO:0006952">
    <property type="term" value="P:defense response"/>
    <property type="evidence" value="ECO:0007669"/>
    <property type="project" value="UniProtKB-KW"/>
</dbReference>
<keyword evidence="3" id="KW-0677">Repeat</keyword>
<dbReference type="SUPFAM" id="SSF52058">
    <property type="entry name" value="L domain-like"/>
    <property type="match status" value="1"/>
</dbReference>
<dbReference type="PANTHER" id="PTHR36766:SF21">
    <property type="entry name" value="NB-ARC DOMAIN DISEASE RESISTANCE PROTEIN"/>
    <property type="match status" value="1"/>
</dbReference>
<dbReference type="CDD" id="cd00267">
    <property type="entry name" value="ABC_ATPase"/>
    <property type="match status" value="1"/>
</dbReference>
<evidence type="ECO:0000256" key="6">
    <source>
        <dbReference type="ARBA" id="ARBA00022840"/>
    </source>
</evidence>
<evidence type="ECO:0000256" key="2">
    <source>
        <dbReference type="ARBA" id="ARBA00022614"/>
    </source>
</evidence>
<accession>A0A4D6KY50</accession>
<keyword evidence="5" id="KW-0611">Plant defense</keyword>
<dbReference type="GO" id="GO:0043531">
    <property type="term" value="F:ADP binding"/>
    <property type="evidence" value="ECO:0007669"/>
    <property type="project" value="InterPro"/>
</dbReference>
<dbReference type="FunFam" id="3.80.10.10:FF:001428">
    <property type="entry name" value="Probable disease resistance protein At5g04720"/>
    <property type="match status" value="1"/>
</dbReference>
<organism evidence="8 9">
    <name type="scientific">Vigna unguiculata</name>
    <name type="common">Cowpea</name>
    <dbReference type="NCBI Taxonomy" id="3917"/>
    <lineage>
        <taxon>Eukaryota</taxon>
        <taxon>Viridiplantae</taxon>
        <taxon>Streptophyta</taxon>
        <taxon>Embryophyta</taxon>
        <taxon>Tracheophyta</taxon>
        <taxon>Spermatophyta</taxon>
        <taxon>Magnoliopsida</taxon>
        <taxon>eudicotyledons</taxon>
        <taxon>Gunneridae</taxon>
        <taxon>Pentapetalae</taxon>
        <taxon>rosids</taxon>
        <taxon>fabids</taxon>
        <taxon>Fabales</taxon>
        <taxon>Fabaceae</taxon>
        <taxon>Papilionoideae</taxon>
        <taxon>50 kb inversion clade</taxon>
        <taxon>NPAAA clade</taxon>
        <taxon>indigoferoid/millettioid clade</taxon>
        <taxon>Phaseoleae</taxon>
        <taxon>Vigna</taxon>
    </lineage>
</organism>
<dbReference type="InterPro" id="IPR002182">
    <property type="entry name" value="NB-ARC"/>
</dbReference>
<dbReference type="Gene3D" id="3.80.10.10">
    <property type="entry name" value="Ribonuclease Inhibitor"/>
    <property type="match status" value="3"/>
</dbReference>
<sequence length="1973" mass="224804">MEETKKGGVGFPRMMKGPFGVPEKPEFNVGLDAPLTKLKMELLNRPKSIIVLTGFGGSGKTTLATLLCWDQQIRGKFGENIYFVTISKTPKLKMMVERLFEHLAYEAPKFQNDEETINQLEILLRKLKGSPMLMVLDDVWPHSEDLVEKFKFHLSDYKLLVTSRVAFPRFGTPCVLKPLLHQHAITLFRHYAHLDTNSLNIPDQDTIQKVVKSCMGLPFAIKVIGRSLSHGPNELWKKMVLELSHGNSILHCNTELLTYLHKILDVLEDNTVTKECFLDLGLFPEHQRIPVTALIDMWVELYGLDNDGIEAMAIIDKLESMNLANVLITRKNTSDTDNYYYNNHFVVLHDLLRELAVYESTLEPIEERKRLIIDTNENQCELGLDEKQQCMVTRILSNCFKYCVKHKPQMITARTLSTSIDENGPSYWSHMHPTHAKVLILNLRVNQYSFPESMKKMRKLKVLIVTSYNFHPSELTNFELLGSLSNLKRIRLERIAVLSSFVTLKSLTKLSIYMSQAFQNGLLLISDAFPNLMDLSIDYCKDMVVLPSGLCDIISLKKLSVTNCHKLLALPQEIGKLVHLELLRLSSCTDLEGLPDSVGRLQNLRHLDISNCISLSNLPEDVGKLSNLRNVSMINCERCELPYSVVNLVNLKTVSCDEETATSWEGFKAMLPNLLIEVPQVDINLNWLHSKKLVSNHFSEKIASFHKESSESHVKTKLEKDSKSWLFMEETAQQMKRPFGIPEKPEFTVGLDEALKKLKMNVLSEGVSVMVLTGVGGSGKTTLATMICWDKQVIGRKDSKSWLFMEETAQQMKRPFGIPEKPEFTVGLDEALKKLKMNVLSEGVSVMVLTGVGGSGKTTLATMICWDKQVIGKFKENILFVTFSKAPKLKIIVERLSEHLGYQVPELQSDGDAIDQLVLLLRKINANPMLLVLDDVWPGSETVVEKLKFQISDYKIVVTSRVALPRLGTSLVLKPLVPEDATTLFRNHAFLERESSNIPDEDHVQKVLVPSLIDINPILEHLQLGHLMNSCNRPIELWQKMVEELSQGHSILDFNIDLLTSLQKILDVLEDNSIIKECFKDLALFPEHQRIPVAALVDIWVELYGLDNNGMQVMAILNKLDSMNLVNVLVTRKSTSDTDSYYYNNRYVILHDILRDLAIYQSTQEQTEQRKRLMIGMDDNKPEGWLREKQQGVMIRLCSNIFGWCIEQKHRQIRTRTLSISTDETFTSYCSNLLPAQAEVLILNLRTNRYSFPKLLKKMSILKVLIVMKHGFRPCEMINFEVLGSLNNLKRIRLERIFIPSFVMLKNLKKLSLYMCDTRQAFENSDMLISDAFPNLEELNIEYSKDMVRLPTGLCNITSLKMLSISNCHKLSELPQEIGSLVNLKLLRLSSCTDLEGIPNSIVRLSNLRHMDISNCISLRNLPEDFGNLCNLRNLYMTSCARCELPHSIVNLKNLKEVVCDEETAASWEPFKHMLPNLNIDIPQLDVVRYCKGLPLAIKVIGRSLSNQSLELWQKTLDELSQGHSILDSSTELISCFQKLLDVLEDNPITKECFMDLGLFPEDQRIPLPALIDMWAELYKLDDDGIEAMEIIKKLDSMNLANLLVARRNTSDSDNYYYNNHFVVLHDLLRDLAIYQNNREPIDHRKRIITGINENQSQRWLGEKQHGMLSRLLSKYRGWCVKQTIQQVSARTLSLSTDETCASYWSDLQPSQAEVLILNLQTKKYTFPEFMEKMIKLKVLIMTNYGFHYSEVDNFQLLGSVSNLKRIRLERISVPHLGALKNLKKLSLYMCSNISQAFENGTILASDSFPSLLDLNIDYCKDMVKLPNGICDITSLKKLSITNCHKLCSLPQEIGQLLNLELLNLSTCTDLEEIPDSIQNLAKLRLLNISNCISLSNLPEEFGNLCNLRNLNMTSCARCELPYSITNLENLKVVVCDEETAASWEAFEAMLPNLKVEVPQVDVNLNWLHSISS</sequence>
<dbReference type="PANTHER" id="PTHR36766">
    <property type="entry name" value="PLANT BROAD-SPECTRUM MILDEW RESISTANCE PROTEIN RPW8"/>
    <property type="match status" value="1"/>
</dbReference>
<protein>
    <submittedName>
        <fullName evidence="8">Disease resistance protein RPM1</fullName>
    </submittedName>
</protein>
<dbReference type="SUPFAM" id="SSF52540">
    <property type="entry name" value="P-loop containing nucleoside triphosphate hydrolases"/>
    <property type="match status" value="4"/>
</dbReference>
<dbReference type="Gene3D" id="1.10.10.10">
    <property type="entry name" value="Winged helix-like DNA-binding domain superfamily/Winged helix DNA-binding domain"/>
    <property type="match status" value="3"/>
</dbReference>